<feature type="domain" description="Glycoside hydrolase family 29 N-terminal" evidence="6">
    <location>
        <begin position="35"/>
        <end position="122"/>
    </location>
</feature>
<dbReference type="PANTHER" id="PTHR10030">
    <property type="entry name" value="ALPHA-L-FUCOSIDASE"/>
    <property type="match status" value="1"/>
</dbReference>
<comment type="similarity">
    <text evidence="1">Belongs to the glycosyl hydrolase 29 family.</text>
</comment>
<evidence type="ECO:0000313" key="7">
    <source>
        <dbReference type="EMBL" id="KKK61500.1"/>
    </source>
</evidence>
<dbReference type="PANTHER" id="PTHR10030:SF37">
    <property type="entry name" value="ALPHA-L-FUCOSIDASE-RELATED"/>
    <property type="match status" value="1"/>
</dbReference>
<dbReference type="EC" id="3.2.1.51" evidence="2"/>
<organism evidence="7">
    <name type="scientific">marine sediment metagenome</name>
    <dbReference type="NCBI Taxonomy" id="412755"/>
    <lineage>
        <taxon>unclassified sequences</taxon>
        <taxon>metagenomes</taxon>
        <taxon>ecological metagenomes</taxon>
    </lineage>
</organism>
<dbReference type="Pfam" id="PF01120">
    <property type="entry name" value="Alpha_L_fucos"/>
    <property type="match status" value="1"/>
</dbReference>
<reference evidence="7" key="1">
    <citation type="journal article" date="2015" name="Nature">
        <title>Complex archaea that bridge the gap between prokaryotes and eukaryotes.</title>
        <authorList>
            <person name="Spang A."/>
            <person name="Saw J.H."/>
            <person name="Jorgensen S.L."/>
            <person name="Zaremba-Niedzwiedzka K."/>
            <person name="Martijn J."/>
            <person name="Lind A.E."/>
            <person name="van Eijk R."/>
            <person name="Schleper C."/>
            <person name="Guy L."/>
            <person name="Ettema T.J."/>
        </authorList>
    </citation>
    <scope>NUCLEOTIDE SEQUENCE</scope>
</reference>
<comment type="caution">
    <text evidence="7">The sequence shown here is derived from an EMBL/GenBank/DDBJ whole genome shotgun (WGS) entry which is preliminary data.</text>
</comment>
<evidence type="ECO:0000256" key="2">
    <source>
        <dbReference type="ARBA" id="ARBA00012662"/>
    </source>
</evidence>
<dbReference type="GO" id="GO:0016139">
    <property type="term" value="P:glycoside catabolic process"/>
    <property type="evidence" value="ECO:0007669"/>
    <property type="project" value="TreeGrafter"/>
</dbReference>
<evidence type="ECO:0000256" key="1">
    <source>
        <dbReference type="ARBA" id="ARBA00007951"/>
    </source>
</evidence>
<dbReference type="EMBL" id="LAZR01062442">
    <property type="protein sequence ID" value="KKK61500.1"/>
    <property type="molecule type" value="Genomic_DNA"/>
</dbReference>
<sequence length="122" mass="14186">MKRLLFALVIMCLLWPSNLLADDNQTDSVLKTLPEAMEAWKDMRFGMFICWGPVSLTGHEIAWSRGRETPIEEFDNLYKKFKGENFNAEEWVKVAKQMGAKYLVFVTKCHDGFSLWDTKESD</sequence>
<keyword evidence="3" id="KW-0732">Signal</keyword>
<dbReference type="GO" id="GO:0005764">
    <property type="term" value="C:lysosome"/>
    <property type="evidence" value="ECO:0007669"/>
    <property type="project" value="TreeGrafter"/>
</dbReference>
<dbReference type="Gene3D" id="3.20.20.80">
    <property type="entry name" value="Glycosidases"/>
    <property type="match status" value="1"/>
</dbReference>
<dbReference type="InterPro" id="IPR057739">
    <property type="entry name" value="Glyco_hydro_29_N"/>
</dbReference>
<dbReference type="InterPro" id="IPR000933">
    <property type="entry name" value="Glyco_hydro_29"/>
</dbReference>
<dbReference type="AlphaFoldDB" id="A0A0F8XKA7"/>
<evidence type="ECO:0000256" key="5">
    <source>
        <dbReference type="ARBA" id="ARBA00023295"/>
    </source>
</evidence>
<dbReference type="GO" id="GO:0006004">
    <property type="term" value="P:fucose metabolic process"/>
    <property type="evidence" value="ECO:0007669"/>
    <property type="project" value="TreeGrafter"/>
</dbReference>
<proteinExistence type="inferred from homology"/>
<evidence type="ECO:0000256" key="4">
    <source>
        <dbReference type="ARBA" id="ARBA00022801"/>
    </source>
</evidence>
<keyword evidence="4" id="KW-0378">Hydrolase</keyword>
<feature type="non-terminal residue" evidence="7">
    <location>
        <position position="122"/>
    </location>
</feature>
<dbReference type="SUPFAM" id="SSF51445">
    <property type="entry name" value="(Trans)glycosidases"/>
    <property type="match status" value="1"/>
</dbReference>
<keyword evidence="5" id="KW-0326">Glycosidase</keyword>
<gene>
    <name evidence="7" type="ORF">LCGC14_3013700</name>
</gene>
<evidence type="ECO:0000259" key="6">
    <source>
        <dbReference type="Pfam" id="PF01120"/>
    </source>
</evidence>
<dbReference type="GO" id="GO:0004560">
    <property type="term" value="F:alpha-L-fucosidase activity"/>
    <property type="evidence" value="ECO:0007669"/>
    <property type="project" value="InterPro"/>
</dbReference>
<name>A0A0F8XKA7_9ZZZZ</name>
<evidence type="ECO:0000256" key="3">
    <source>
        <dbReference type="ARBA" id="ARBA00022729"/>
    </source>
</evidence>
<protein>
    <recommendedName>
        <fullName evidence="2">alpha-L-fucosidase</fullName>
        <ecNumber evidence="2">3.2.1.51</ecNumber>
    </recommendedName>
</protein>
<accession>A0A0F8XKA7</accession>
<dbReference type="InterPro" id="IPR017853">
    <property type="entry name" value="GH"/>
</dbReference>